<name>A0A249SNP3_9MOLU</name>
<sequence>MIKKIVIENFKGIKEKFEIYFNDKINLLVGDNGAGKSTILEAINLALTGLFRGKSIKNNLHQYLFNSFSVDEYINNIKEGYIVDPPILLIEIYFKDELPEFQGDNFSNSQTSQKEQGIVLTAKLDENFRNDYNIFVQNKNVASIPVEYYEVIWESFARQRLISQKIPFKSALIDSGFSKFQNGSDMYLSKILQETLSNEEEIGISQAFRKIKEDFSRNELVEIVNKKISGASKLSDKTIRLAADYGINSTWNGNLTVEFDKIPFDFIGKGEQSIIKTELALTAKNTERSSVILIEEPESHLSHSKLNEMLKKIKDNFGDKQIFISTHSSLVTNRLGLDNVILLNKNKAIKFTNLESKKFFEKMTGYDTLRLILCKKAVLVEGASDELIFQKTYMNLNNGKLPIEDGIETISVGTSFNRFLEISQYLDLKVAAIYDNDGQIDKKERWFKDFTGENTKNNIKMFCDSQIYEPINGHPKINNNTLEPAIVRANNVEKLQKILGRKNMTEIDLIKFMQKKKVESAFSIFNSNEIINCPKYIEESIEWITKS</sequence>
<dbReference type="STRING" id="1336232.GCA_000518825_01524"/>
<dbReference type="Pfam" id="PF13175">
    <property type="entry name" value="AAA_15"/>
    <property type="match status" value="1"/>
</dbReference>
<proteinExistence type="predicted"/>
<evidence type="ECO:0000259" key="2">
    <source>
        <dbReference type="Pfam" id="PF20469"/>
    </source>
</evidence>
<dbReference type="InterPro" id="IPR027417">
    <property type="entry name" value="P-loop_NTPase"/>
</dbReference>
<dbReference type="Pfam" id="PF20469">
    <property type="entry name" value="OLD-like_TOPRIM"/>
    <property type="match status" value="1"/>
</dbReference>
<evidence type="ECO:0000313" key="4">
    <source>
        <dbReference type="Proteomes" id="UP000232229"/>
    </source>
</evidence>
<organism evidence="3 4">
    <name type="scientific">Mesoplasma chauliocola</name>
    <dbReference type="NCBI Taxonomy" id="216427"/>
    <lineage>
        <taxon>Bacteria</taxon>
        <taxon>Bacillati</taxon>
        <taxon>Mycoplasmatota</taxon>
        <taxon>Mollicutes</taxon>
        <taxon>Entomoplasmatales</taxon>
        <taxon>Entomoplasmataceae</taxon>
        <taxon>Mesoplasma</taxon>
    </lineage>
</organism>
<keyword evidence="3" id="KW-0378">Hydrolase</keyword>
<evidence type="ECO:0000313" key="3">
    <source>
        <dbReference type="EMBL" id="ASZ09219.1"/>
    </source>
</evidence>
<keyword evidence="3" id="KW-0255">Endonuclease</keyword>
<accession>A0A249SNP3</accession>
<dbReference type="InterPro" id="IPR051396">
    <property type="entry name" value="Bact_Antivir_Def_Nuclease"/>
</dbReference>
<feature type="domain" description="Endonuclease GajA/Old nuclease/RecF-like AAA" evidence="1">
    <location>
        <begin position="1"/>
        <end position="329"/>
    </location>
</feature>
<dbReference type="KEGG" id="mchc:CK556_02535"/>
<dbReference type="InterPro" id="IPR034139">
    <property type="entry name" value="TOPRIM_OLD"/>
</dbReference>
<dbReference type="SUPFAM" id="SSF52540">
    <property type="entry name" value="P-loop containing nucleoside triphosphate hydrolases"/>
    <property type="match status" value="1"/>
</dbReference>
<reference evidence="3 4" key="1">
    <citation type="submission" date="2017-08" db="EMBL/GenBank/DDBJ databases">
        <title>Complete Genome Sequence of Mesoplasma chauliocola.</title>
        <authorList>
            <person name="Knight T.F.Jr."/>
            <person name="Citino T."/>
        </authorList>
    </citation>
    <scope>NUCLEOTIDE SEQUENCE [LARGE SCALE GENOMIC DNA]</scope>
    <source>
        <strain evidence="3 4">CHPA-2</strain>
    </source>
</reference>
<keyword evidence="3" id="KW-0540">Nuclease</keyword>
<dbReference type="EMBL" id="CP023173">
    <property type="protein sequence ID" value="ASZ09219.1"/>
    <property type="molecule type" value="Genomic_DNA"/>
</dbReference>
<gene>
    <name evidence="3" type="ORF">CK556_02535</name>
</gene>
<dbReference type="RefSeq" id="WP_051412772.1">
    <property type="nucleotide sequence ID" value="NZ_CP023173.1"/>
</dbReference>
<dbReference type="CDD" id="cd01026">
    <property type="entry name" value="TOPRIM_OLD"/>
    <property type="match status" value="1"/>
</dbReference>
<protein>
    <submittedName>
        <fullName evidence="3">ATP-dependent endonuclease</fullName>
    </submittedName>
</protein>
<evidence type="ECO:0000259" key="1">
    <source>
        <dbReference type="Pfam" id="PF13175"/>
    </source>
</evidence>
<dbReference type="Gene3D" id="3.40.50.300">
    <property type="entry name" value="P-loop containing nucleotide triphosphate hydrolases"/>
    <property type="match status" value="1"/>
</dbReference>
<dbReference type="InterPro" id="IPR041685">
    <property type="entry name" value="AAA_GajA/Old/RecF-like"/>
</dbReference>
<feature type="domain" description="OLD protein-like TOPRIM" evidence="2">
    <location>
        <begin position="373"/>
        <end position="437"/>
    </location>
</feature>
<dbReference type="AlphaFoldDB" id="A0A249SNP3"/>
<dbReference type="Proteomes" id="UP000232229">
    <property type="component" value="Chromosome"/>
</dbReference>
<dbReference type="GO" id="GO:0004519">
    <property type="term" value="F:endonuclease activity"/>
    <property type="evidence" value="ECO:0007669"/>
    <property type="project" value="UniProtKB-KW"/>
</dbReference>
<dbReference type="PANTHER" id="PTHR43581:SF4">
    <property type="entry name" value="ATP_GTP PHOSPHATASE"/>
    <property type="match status" value="1"/>
</dbReference>
<dbReference type="PANTHER" id="PTHR43581">
    <property type="entry name" value="ATP/GTP PHOSPHATASE"/>
    <property type="match status" value="1"/>
</dbReference>
<keyword evidence="4" id="KW-1185">Reference proteome</keyword>